<gene>
    <name evidence="25" type="ORF">MANES_11G046500v8</name>
</gene>
<feature type="binding site" evidence="19">
    <location>
        <position position="319"/>
    </location>
    <ligand>
        <name>Ca(2+)</name>
        <dbReference type="ChEBI" id="CHEBI:29108"/>
        <label>2</label>
    </ligand>
</feature>
<evidence type="ECO:0000256" key="20">
    <source>
        <dbReference type="PIRSR" id="PIRSR600823-4"/>
    </source>
</evidence>
<comment type="similarity">
    <text evidence="4">Belongs to the peroxidase family. Ascorbate peroxidase subfamily.</text>
</comment>
<evidence type="ECO:0000256" key="17">
    <source>
        <dbReference type="PIRSR" id="PIRSR600823-1"/>
    </source>
</evidence>
<dbReference type="GO" id="GO:0042744">
    <property type="term" value="P:hydrogen peroxide catabolic process"/>
    <property type="evidence" value="ECO:0007669"/>
    <property type="project" value="UniProtKB-KW"/>
</dbReference>
<keyword evidence="26" id="KW-1185">Reference proteome</keyword>
<evidence type="ECO:0000259" key="24">
    <source>
        <dbReference type="PROSITE" id="PS50873"/>
    </source>
</evidence>
<dbReference type="PRINTS" id="PR00461">
    <property type="entry name" value="PLPEROXIDASE"/>
</dbReference>
<dbReference type="PRINTS" id="PR00458">
    <property type="entry name" value="PEROXIDASE"/>
</dbReference>
<dbReference type="InterPro" id="IPR019794">
    <property type="entry name" value="Peroxidases_AS"/>
</dbReference>
<evidence type="ECO:0000256" key="18">
    <source>
        <dbReference type="PIRSR" id="PIRSR600823-2"/>
    </source>
</evidence>
<protein>
    <recommendedName>
        <fullName evidence="5">peroxidase</fullName>
        <ecNumber evidence="5">1.11.1.7</ecNumber>
    </recommendedName>
</protein>
<keyword evidence="9 19" id="KW-0479">Metal-binding</keyword>
<evidence type="ECO:0000256" key="3">
    <source>
        <dbReference type="ARBA" id="ARBA00004613"/>
    </source>
</evidence>
<dbReference type="Gene3D" id="1.10.420.10">
    <property type="entry name" value="Peroxidase, domain 2"/>
    <property type="match status" value="1"/>
</dbReference>
<evidence type="ECO:0000256" key="13">
    <source>
        <dbReference type="ARBA" id="ARBA00023004"/>
    </source>
</evidence>
<evidence type="ECO:0000256" key="6">
    <source>
        <dbReference type="ARBA" id="ARBA00022525"/>
    </source>
</evidence>
<dbReference type="Proteomes" id="UP000091857">
    <property type="component" value="Chromosome 11"/>
</dbReference>
<comment type="function">
    <text evidence="2">Removal of H(2)O(2), oxidation of toxic reductants, biosynthesis and degradation of lignin, suberization, auxin catabolism, response to environmental stresses such as wounding, pathogen attack and oxidative stress. These functions might be dependent on each isozyme/isoform in each plant tissue.</text>
</comment>
<dbReference type="GO" id="GO:0004601">
    <property type="term" value="F:peroxidase activity"/>
    <property type="evidence" value="ECO:0000318"/>
    <property type="project" value="GO_Central"/>
</dbReference>
<keyword evidence="15" id="KW-0325">Glycoprotein</keyword>
<comment type="catalytic activity">
    <reaction evidence="1">
        <text>2 a phenolic donor + H2O2 = 2 a phenolic radical donor + 2 H2O</text>
        <dbReference type="Rhea" id="RHEA:56136"/>
        <dbReference type="ChEBI" id="CHEBI:15377"/>
        <dbReference type="ChEBI" id="CHEBI:16240"/>
        <dbReference type="ChEBI" id="CHEBI:139520"/>
        <dbReference type="ChEBI" id="CHEBI:139521"/>
        <dbReference type="EC" id="1.11.1.7"/>
    </reaction>
</comment>
<dbReference type="InterPro" id="IPR033905">
    <property type="entry name" value="Secretory_peroxidase"/>
</dbReference>
<feature type="binding site" evidence="19">
    <location>
        <position position="124"/>
    </location>
    <ligand>
        <name>Ca(2+)</name>
        <dbReference type="ChEBI" id="CHEBI:29108"/>
        <label>1</label>
    </ligand>
</feature>
<keyword evidence="16" id="KW-0376">Hydrogen peroxide</keyword>
<evidence type="ECO:0000256" key="4">
    <source>
        <dbReference type="ARBA" id="ARBA00006873"/>
    </source>
</evidence>
<evidence type="ECO:0000256" key="12">
    <source>
        <dbReference type="ARBA" id="ARBA00023002"/>
    </source>
</evidence>
<dbReference type="GO" id="GO:0046872">
    <property type="term" value="F:metal ion binding"/>
    <property type="evidence" value="ECO:0007669"/>
    <property type="project" value="UniProtKB-KW"/>
</dbReference>
<evidence type="ECO:0000256" key="16">
    <source>
        <dbReference type="ARBA" id="ARBA00023324"/>
    </source>
</evidence>
<name>A0A2C9UYH9_MANES</name>
<keyword evidence="13 19" id="KW-0408">Iron</keyword>
<dbReference type="PANTHER" id="PTHR31517:SF48">
    <property type="entry name" value="PEROXIDASE 16-RELATED"/>
    <property type="match status" value="1"/>
</dbReference>
<evidence type="ECO:0000256" key="21">
    <source>
        <dbReference type="PIRSR" id="PIRSR600823-5"/>
    </source>
</evidence>
<dbReference type="GO" id="GO:0006950">
    <property type="term" value="P:response to stress"/>
    <property type="evidence" value="ECO:0000318"/>
    <property type="project" value="GO_Central"/>
</dbReference>
<dbReference type="GO" id="GO:0140825">
    <property type="term" value="F:lactoperoxidase activity"/>
    <property type="evidence" value="ECO:0007669"/>
    <property type="project" value="UniProtKB-EC"/>
</dbReference>
<accession>A0A2C9UYH9</accession>
<evidence type="ECO:0000256" key="9">
    <source>
        <dbReference type="ARBA" id="ARBA00022723"/>
    </source>
</evidence>
<feature type="domain" description="Plant heme peroxidase family profile" evidence="24">
    <location>
        <begin position="73"/>
        <end position="421"/>
    </location>
</feature>
<evidence type="ECO:0000256" key="10">
    <source>
        <dbReference type="ARBA" id="ARBA00022729"/>
    </source>
</evidence>
<dbReference type="PROSITE" id="PS00436">
    <property type="entry name" value="PEROXIDASE_2"/>
    <property type="match status" value="1"/>
</dbReference>
<feature type="binding site" description="axial binding residue" evidence="19">
    <location>
        <position position="240"/>
    </location>
    <ligand>
        <name>heme b</name>
        <dbReference type="ChEBI" id="CHEBI:60344"/>
    </ligand>
    <ligandPart>
        <name>Fe</name>
        <dbReference type="ChEBI" id="CHEBI:18248"/>
    </ligandPart>
</feature>
<keyword evidence="7" id="KW-0575">Peroxidase</keyword>
<feature type="binding site" evidence="19">
    <location>
        <position position="115"/>
    </location>
    <ligand>
        <name>Ca(2+)</name>
        <dbReference type="ChEBI" id="CHEBI:29108"/>
        <label>1</label>
    </ligand>
</feature>
<feature type="disulfide bond" evidence="21">
    <location>
        <begin position="116"/>
        <end position="121"/>
    </location>
</feature>
<feature type="binding site" evidence="18">
    <location>
        <position position="210"/>
    </location>
    <ligand>
        <name>substrate</name>
    </ligand>
</feature>
<dbReference type="InterPro" id="IPR010255">
    <property type="entry name" value="Haem_peroxidase_sf"/>
</dbReference>
<feature type="active site" description="Proton acceptor" evidence="17">
    <location>
        <position position="114"/>
    </location>
</feature>
<dbReference type="EC" id="1.11.1.7" evidence="5"/>
<dbReference type="EMBL" id="CM004397">
    <property type="protein sequence ID" value="OAY36765.1"/>
    <property type="molecule type" value="Genomic_DNA"/>
</dbReference>
<dbReference type="PANTHER" id="PTHR31517">
    <property type="match status" value="1"/>
</dbReference>
<feature type="chain" id="PRO_5012112754" description="peroxidase" evidence="23">
    <location>
        <begin position="33"/>
        <end position="421"/>
    </location>
</feature>
<proteinExistence type="inferred from homology"/>
<dbReference type="SUPFAM" id="SSF48113">
    <property type="entry name" value="Heme-dependent peroxidases"/>
    <property type="match status" value="1"/>
</dbReference>
<evidence type="ECO:0000256" key="8">
    <source>
        <dbReference type="ARBA" id="ARBA00022617"/>
    </source>
</evidence>
<evidence type="ECO:0000256" key="7">
    <source>
        <dbReference type="ARBA" id="ARBA00022559"/>
    </source>
</evidence>
<feature type="disulfide bond" evidence="21">
    <location>
        <begin position="247"/>
        <end position="279"/>
    </location>
</feature>
<dbReference type="Gene3D" id="1.10.520.10">
    <property type="match status" value="1"/>
</dbReference>
<keyword evidence="11 19" id="KW-0106">Calcium</keyword>
<evidence type="ECO:0000256" key="15">
    <source>
        <dbReference type="ARBA" id="ARBA00023180"/>
    </source>
</evidence>
<evidence type="ECO:0000256" key="1">
    <source>
        <dbReference type="ARBA" id="ARBA00000189"/>
    </source>
</evidence>
<evidence type="ECO:0000256" key="11">
    <source>
        <dbReference type="ARBA" id="ARBA00022837"/>
    </source>
</evidence>
<feature type="disulfide bond" evidence="21">
    <location>
        <begin position="168"/>
        <end position="417"/>
    </location>
</feature>
<feature type="compositionally biased region" description="Polar residues" evidence="22">
    <location>
        <begin position="314"/>
        <end position="331"/>
    </location>
</feature>
<comment type="cofactor">
    <cofactor evidence="19">
        <name>heme b</name>
        <dbReference type="ChEBI" id="CHEBI:60344"/>
    </cofactor>
    <text evidence="19">Binds 1 heme b (iron(II)-protoporphyrin IX) group per subunit.</text>
</comment>
<feature type="binding site" evidence="19">
    <location>
        <position position="122"/>
    </location>
    <ligand>
        <name>Ca(2+)</name>
        <dbReference type="ChEBI" id="CHEBI:29108"/>
        <label>1</label>
    </ligand>
</feature>
<dbReference type="Pfam" id="PF00141">
    <property type="entry name" value="peroxidase"/>
    <property type="match status" value="1"/>
</dbReference>
<dbReference type="GO" id="GO:0005576">
    <property type="term" value="C:extracellular region"/>
    <property type="evidence" value="ECO:0007669"/>
    <property type="project" value="UniProtKB-SubCell"/>
</dbReference>
<dbReference type="InterPro" id="IPR019793">
    <property type="entry name" value="Peroxidases_heam-ligand_BS"/>
</dbReference>
<evidence type="ECO:0000256" key="2">
    <source>
        <dbReference type="ARBA" id="ARBA00002322"/>
    </source>
</evidence>
<feature type="site" description="Transition state stabilizer" evidence="20">
    <location>
        <position position="110"/>
    </location>
</feature>
<dbReference type="InterPro" id="IPR000823">
    <property type="entry name" value="Peroxidase_pln"/>
</dbReference>
<dbReference type="Gramene" id="Manes.11G046500.1.v8.1">
    <property type="protein sequence ID" value="Manes.11G046500.1.v8.1.CDS"/>
    <property type="gene ID" value="Manes.11G046500.v8.1"/>
</dbReference>
<organism evidence="25 26">
    <name type="scientific">Manihot esculenta</name>
    <name type="common">Cassava</name>
    <name type="synonym">Jatropha manihot</name>
    <dbReference type="NCBI Taxonomy" id="3983"/>
    <lineage>
        <taxon>Eukaryota</taxon>
        <taxon>Viridiplantae</taxon>
        <taxon>Streptophyta</taxon>
        <taxon>Embryophyta</taxon>
        <taxon>Tracheophyta</taxon>
        <taxon>Spermatophyta</taxon>
        <taxon>Magnoliopsida</taxon>
        <taxon>eudicotyledons</taxon>
        <taxon>Gunneridae</taxon>
        <taxon>Pentapetalae</taxon>
        <taxon>rosids</taxon>
        <taxon>fabids</taxon>
        <taxon>Malpighiales</taxon>
        <taxon>Euphorbiaceae</taxon>
        <taxon>Crotonoideae</taxon>
        <taxon>Manihoteae</taxon>
        <taxon>Manihot</taxon>
    </lineage>
</organism>
<dbReference type="GO" id="GO:0009505">
    <property type="term" value="C:plant-type cell wall"/>
    <property type="evidence" value="ECO:0000318"/>
    <property type="project" value="GO_Central"/>
</dbReference>
<dbReference type="STRING" id="3983.A0A2C9UYH9"/>
<dbReference type="PROSITE" id="PS50873">
    <property type="entry name" value="PEROXIDASE_4"/>
    <property type="match status" value="1"/>
</dbReference>
<comment type="caution">
    <text evidence="25">The sequence shown here is derived from an EMBL/GenBank/DDBJ whole genome shotgun (WGS) entry which is preliminary data.</text>
</comment>
<dbReference type="GO" id="GO:0020037">
    <property type="term" value="F:heme binding"/>
    <property type="evidence" value="ECO:0007669"/>
    <property type="project" value="InterPro"/>
</dbReference>
<evidence type="ECO:0000256" key="5">
    <source>
        <dbReference type="ARBA" id="ARBA00012313"/>
    </source>
</evidence>
<keyword evidence="14 21" id="KW-1015">Disulfide bond</keyword>
<feature type="binding site" evidence="19">
    <location>
        <position position="136"/>
    </location>
    <ligand>
        <name>Ca(2+)</name>
        <dbReference type="ChEBI" id="CHEBI:29108"/>
        <label>1</label>
    </ligand>
</feature>
<sequence length="421" mass="46120">MLNVIFEVANMKKLSFLFFFICILISLKNQNAETKKGSSTFCTATNRFPSSWDLCPSLFLSMEDEEDGHSRGSLSYDFYRNSCPQAENIVRELVRDINRVKSSVAAALLRLAFHDCFIEGCDASILLDPAGGLKSEKESSPNLNLKGFDIINKIKSQIEEVCPGVVSCADIVVLAAREGVVQSGGPFYPVFTGRRDSTHSFPDEATLKLPSPQAQLPETLASFASKGFDQRETVSLLGGHSIGMIHCKFFINRLYNYNGTNKPDPSLDTQFLNILRFICNNSSASLADSLPSTLVAPFGCSKLLSKASSPDCMGSQSSTSEKPRSSTQLSSLEEPGINMAYEGPGVDFGRLYYRTLLQGRGILVSDQQLMSGEETAKWVNAYASDVSLFRRDFARAMVKLSNLQVLTGSDGQVRVNCSKMA</sequence>
<keyword evidence="10 23" id="KW-0732">Signal</keyword>
<evidence type="ECO:0000256" key="19">
    <source>
        <dbReference type="PIRSR" id="PIRSR600823-3"/>
    </source>
</evidence>
<reference evidence="26" key="1">
    <citation type="journal article" date="2016" name="Nat. Biotechnol.">
        <title>Sequencing wild and cultivated cassava and related species reveals extensive interspecific hybridization and genetic diversity.</title>
        <authorList>
            <person name="Bredeson J.V."/>
            <person name="Lyons J.B."/>
            <person name="Prochnik S.E."/>
            <person name="Wu G.A."/>
            <person name="Ha C.M."/>
            <person name="Edsinger-Gonzales E."/>
            <person name="Grimwood J."/>
            <person name="Schmutz J."/>
            <person name="Rabbi I.Y."/>
            <person name="Egesi C."/>
            <person name="Nauluvula P."/>
            <person name="Lebot V."/>
            <person name="Ndunguru J."/>
            <person name="Mkamilo G."/>
            <person name="Bart R.S."/>
            <person name="Setter T.L."/>
            <person name="Gleadow R.M."/>
            <person name="Kulakow P."/>
            <person name="Ferguson M.E."/>
            <person name="Rounsley S."/>
            <person name="Rokhsar D.S."/>
        </authorList>
    </citation>
    <scope>NUCLEOTIDE SEQUENCE [LARGE SCALE GENOMIC DNA]</scope>
    <source>
        <strain evidence="26">cv. AM560-2</strain>
    </source>
</reference>
<keyword evidence="12" id="KW-0560">Oxidoreductase</keyword>
<feature type="binding site" evidence="19">
    <location>
        <position position="311"/>
    </location>
    <ligand>
        <name>Ca(2+)</name>
        <dbReference type="ChEBI" id="CHEBI:29108"/>
        <label>2</label>
    </ligand>
</feature>
<dbReference type="FunFam" id="1.10.520.10:FF:000006">
    <property type="entry name" value="Peroxidase"/>
    <property type="match status" value="1"/>
</dbReference>
<dbReference type="GO" id="GO:0006979">
    <property type="term" value="P:response to oxidative stress"/>
    <property type="evidence" value="ECO:0007669"/>
    <property type="project" value="InterPro"/>
</dbReference>
<keyword evidence="6" id="KW-0964">Secreted</keyword>
<dbReference type="OrthoDB" id="2113341at2759"/>
<comment type="cofactor">
    <cofactor evidence="19">
        <name>Ca(2+)</name>
        <dbReference type="ChEBI" id="CHEBI:29108"/>
    </cofactor>
    <text evidence="19">Binds 2 calcium ions per subunit.</text>
</comment>
<evidence type="ECO:0000313" key="26">
    <source>
        <dbReference type="Proteomes" id="UP000091857"/>
    </source>
</evidence>
<feature type="signal peptide" evidence="23">
    <location>
        <begin position="1"/>
        <end position="32"/>
    </location>
</feature>
<dbReference type="InterPro" id="IPR002016">
    <property type="entry name" value="Haem_peroxidase"/>
</dbReference>
<comment type="subcellular location">
    <subcellularLocation>
        <location evidence="3">Secreted</location>
    </subcellularLocation>
</comment>
<keyword evidence="8" id="KW-0349">Heme</keyword>
<feature type="disulfide bond" evidence="21">
    <location>
        <begin position="83"/>
        <end position="162"/>
    </location>
</feature>
<evidence type="ECO:0000313" key="25">
    <source>
        <dbReference type="EMBL" id="OAY36765.1"/>
    </source>
</evidence>
<evidence type="ECO:0000256" key="23">
    <source>
        <dbReference type="SAM" id="SignalP"/>
    </source>
</evidence>
<feature type="region of interest" description="Disordered" evidence="22">
    <location>
        <begin position="307"/>
        <end position="333"/>
    </location>
</feature>
<feature type="binding site" evidence="19">
    <location>
        <position position="120"/>
    </location>
    <ligand>
        <name>Ca(2+)</name>
        <dbReference type="ChEBI" id="CHEBI:29108"/>
        <label>1</label>
    </ligand>
</feature>
<evidence type="ECO:0000256" key="22">
    <source>
        <dbReference type="SAM" id="MobiDB-lite"/>
    </source>
</evidence>
<dbReference type="CDD" id="cd00693">
    <property type="entry name" value="secretory_peroxidase"/>
    <property type="match status" value="1"/>
</dbReference>
<evidence type="ECO:0000256" key="14">
    <source>
        <dbReference type="ARBA" id="ARBA00023157"/>
    </source>
</evidence>
<dbReference type="PROSITE" id="PS00435">
    <property type="entry name" value="PEROXIDASE_1"/>
    <property type="match status" value="1"/>
</dbReference>
<dbReference type="AlphaFoldDB" id="A0A2C9UYH9"/>